<dbReference type="CDD" id="cd17546">
    <property type="entry name" value="REC_hyHK_CKI1_RcsC-like"/>
    <property type="match status" value="1"/>
</dbReference>
<evidence type="ECO:0000256" key="6">
    <source>
        <dbReference type="ARBA" id="ARBA00022553"/>
    </source>
</evidence>
<comment type="subcellular location">
    <subcellularLocation>
        <location evidence="2">Cell inner membrane</location>
        <topology evidence="2">Multi-pass membrane protein</topology>
    </subcellularLocation>
</comment>
<dbReference type="Pfam" id="PF00512">
    <property type="entry name" value="HisKA"/>
    <property type="match status" value="1"/>
</dbReference>
<dbReference type="CDD" id="cd00082">
    <property type="entry name" value="HisKA"/>
    <property type="match status" value="1"/>
</dbReference>
<dbReference type="InterPro" id="IPR036641">
    <property type="entry name" value="HPT_dom_sf"/>
</dbReference>
<evidence type="ECO:0000256" key="7">
    <source>
        <dbReference type="ARBA" id="ARBA00022679"/>
    </source>
</evidence>
<evidence type="ECO:0000256" key="4">
    <source>
        <dbReference type="ARBA" id="ARBA00022475"/>
    </source>
</evidence>
<comment type="catalytic activity">
    <reaction evidence="1">
        <text>ATP + protein L-histidine = ADP + protein N-phospho-L-histidine.</text>
        <dbReference type="EC" id="2.7.13.3"/>
    </reaction>
</comment>
<dbReference type="SMART" id="SM00448">
    <property type="entry name" value="REC"/>
    <property type="match status" value="1"/>
</dbReference>
<keyword evidence="7" id="KW-0808">Transferase</keyword>
<keyword evidence="10 21" id="KW-0067">ATP-binding</keyword>
<evidence type="ECO:0000256" key="8">
    <source>
        <dbReference type="ARBA" id="ARBA00022692"/>
    </source>
</evidence>
<dbReference type="SMART" id="SM00388">
    <property type="entry name" value="HisKA"/>
    <property type="match status" value="1"/>
</dbReference>
<evidence type="ECO:0000256" key="13">
    <source>
        <dbReference type="ARBA" id="ARBA00023136"/>
    </source>
</evidence>
<feature type="transmembrane region" description="Helical" evidence="17">
    <location>
        <begin position="191"/>
        <end position="213"/>
    </location>
</feature>
<dbReference type="SUPFAM" id="SSF52172">
    <property type="entry name" value="CheY-like"/>
    <property type="match status" value="1"/>
</dbReference>
<dbReference type="PANTHER" id="PTHR43047:SF64">
    <property type="entry name" value="HISTIDINE KINASE CONTAINING CHEY-HOMOLOGOUS RECEIVER DOMAIN AND PAS DOMAIN-RELATED"/>
    <property type="match status" value="1"/>
</dbReference>
<keyword evidence="10 21" id="KW-0547">Nucleotide-binding</keyword>
<dbReference type="InterPro" id="IPR004358">
    <property type="entry name" value="Sig_transdc_His_kin-like_C"/>
</dbReference>
<keyword evidence="12" id="KW-0902">Two-component regulatory system</keyword>
<keyword evidence="9" id="KW-0418">Kinase</keyword>
<keyword evidence="22" id="KW-1185">Reference proteome</keyword>
<gene>
    <name evidence="21" type="ORF">V6590_05855</name>
</gene>
<feature type="domain" description="Response regulatory" evidence="19">
    <location>
        <begin position="488"/>
        <end position="602"/>
    </location>
</feature>
<keyword evidence="13 17" id="KW-0472">Membrane</keyword>
<feature type="compositionally biased region" description="Basic and acidic residues" evidence="16">
    <location>
        <begin position="607"/>
        <end position="618"/>
    </location>
</feature>
<proteinExistence type="predicted"/>
<dbReference type="EC" id="2.7.13.3" evidence="3"/>
<comment type="caution">
    <text evidence="21">The sequence shown here is derived from an EMBL/GenBank/DDBJ whole genome shotgun (WGS) entry which is preliminary data.</text>
</comment>
<dbReference type="InterPro" id="IPR001789">
    <property type="entry name" value="Sig_transdc_resp-reg_receiver"/>
</dbReference>
<dbReference type="SMART" id="SM00387">
    <property type="entry name" value="HATPase_c"/>
    <property type="match status" value="1"/>
</dbReference>
<evidence type="ECO:0000256" key="2">
    <source>
        <dbReference type="ARBA" id="ARBA00004429"/>
    </source>
</evidence>
<evidence type="ECO:0000313" key="21">
    <source>
        <dbReference type="EMBL" id="MEH7827664.1"/>
    </source>
</evidence>
<evidence type="ECO:0000259" key="18">
    <source>
        <dbReference type="PROSITE" id="PS50109"/>
    </source>
</evidence>
<evidence type="ECO:0000256" key="17">
    <source>
        <dbReference type="SAM" id="Phobius"/>
    </source>
</evidence>
<sequence>MISARRPASAAFRLRLAIGLLASAAVILMGVWVFMFSQLLAADREMAARVREDAMWAVFQADRHAASLLHSTREALVSADPGYHKDILSAYDVLYSRAILLERGAFVIDLKGTSEIGRLSAARTAEVTSLAPSIDALKPDDPDYLSDLAALLPQIAALREGMAQLLLETNHQMSLARVAERSARQSIHDRLGWSAALLVLAFMGIAGILVIQLRQLRRAHGRMALLQRRSLQQASRAKAANAAKSTFLATMSHEIRTPLNAIIGSAELLGSAGLDDQQAKRVRTIQSSGQLLLDVINDILDFSKLDSKTFEQQKEIIDLPDIGETILLTFVGRAEAAGLGLHVSLPALRLRTDPGRLRQVMVNLVGNALKFTPAGEVRLIGALTPEDRLRIEVIDTGVGIREEDIPRLFRDFEQVDGSYARAYGGTGLGLAICKRIVQGLGGEIGVISKSGVGSTFWFEIPVDVAVTLSSTPAVAASADCPRSSQGLRVLVVDDNPINRAVISDQLEQLGHLSIAVENGFVALSRLEGAAFDLVLMDMQMPGISGPDTTIRLRELGCKLPVIGVTANASIRDRKICEEAGMDGFLAKPVTLSRLSDAIQAVSAVTPEDVRDEPTKDDPGPVADPPVPEWAPNPQLEDLMQSLGRKRVAALVRQFEDSLQDASDDLTRACTALDVAQTDAALHNFKGAALTLGLIRAGERAQALRPPAICRVSDVPDLIALAREDVRLAEAWLAGADLGT</sequence>
<evidence type="ECO:0000256" key="14">
    <source>
        <dbReference type="PROSITE-ProRule" id="PRU00110"/>
    </source>
</evidence>
<dbReference type="Pfam" id="PF00072">
    <property type="entry name" value="Response_reg"/>
    <property type="match status" value="1"/>
</dbReference>
<accession>A0ABU8BUB4</accession>
<evidence type="ECO:0000256" key="9">
    <source>
        <dbReference type="ARBA" id="ARBA00022777"/>
    </source>
</evidence>
<dbReference type="InterPro" id="IPR036890">
    <property type="entry name" value="HATPase_C_sf"/>
</dbReference>
<organism evidence="21 22">
    <name type="scientific">Gemmobacter denitrificans</name>
    <dbReference type="NCBI Taxonomy" id="3123040"/>
    <lineage>
        <taxon>Bacteria</taxon>
        <taxon>Pseudomonadati</taxon>
        <taxon>Pseudomonadota</taxon>
        <taxon>Alphaproteobacteria</taxon>
        <taxon>Rhodobacterales</taxon>
        <taxon>Paracoccaceae</taxon>
        <taxon>Gemmobacter</taxon>
    </lineage>
</organism>
<feature type="domain" description="HPt" evidence="20">
    <location>
        <begin position="643"/>
        <end position="735"/>
    </location>
</feature>
<dbReference type="GO" id="GO:0005524">
    <property type="term" value="F:ATP binding"/>
    <property type="evidence" value="ECO:0007669"/>
    <property type="project" value="UniProtKB-KW"/>
</dbReference>
<keyword evidence="6 15" id="KW-0597">Phosphoprotein</keyword>
<dbReference type="PROSITE" id="PS50110">
    <property type="entry name" value="RESPONSE_REGULATORY"/>
    <property type="match status" value="1"/>
</dbReference>
<dbReference type="PROSITE" id="PS50894">
    <property type="entry name" value="HPT"/>
    <property type="match status" value="1"/>
</dbReference>
<dbReference type="CDD" id="cd16922">
    <property type="entry name" value="HATPase_EvgS-ArcB-TorS-like"/>
    <property type="match status" value="1"/>
</dbReference>
<keyword evidence="8 17" id="KW-0812">Transmembrane</keyword>
<dbReference type="InterPro" id="IPR008207">
    <property type="entry name" value="Sig_transdc_His_kin_Hpt_dom"/>
</dbReference>
<name>A0ABU8BUB4_9RHOB</name>
<keyword evidence="4" id="KW-1003">Cell membrane</keyword>
<evidence type="ECO:0000259" key="19">
    <source>
        <dbReference type="PROSITE" id="PS50110"/>
    </source>
</evidence>
<evidence type="ECO:0000256" key="12">
    <source>
        <dbReference type="ARBA" id="ARBA00023012"/>
    </source>
</evidence>
<dbReference type="RefSeq" id="WP_335420897.1">
    <property type="nucleotide sequence ID" value="NZ_JBALHR010000003.1"/>
</dbReference>
<dbReference type="Pfam" id="PF02518">
    <property type="entry name" value="HATPase_c"/>
    <property type="match status" value="1"/>
</dbReference>
<feature type="transmembrane region" description="Helical" evidence="17">
    <location>
        <begin position="12"/>
        <end position="35"/>
    </location>
</feature>
<keyword evidence="5" id="KW-0997">Cell inner membrane</keyword>
<dbReference type="InterPro" id="IPR036097">
    <property type="entry name" value="HisK_dim/P_sf"/>
</dbReference>
<protein>
    <recommendedName>
        <fullName evidence="3">histidine kinase</fullName>
        <ecNumber evidence="3">2.7.13.3</ecNumber>
    </recommendedName>
</protein>
<feature type="modified residue" description="4-aspartylphosphate" evidence="15">
    <location>
        <position position="537"/>
    </location>
</feature>
<evidence type="ECO:0000256" key="10">
    <source>
        <dbReference type="ARBA" id="ARBA00022840"/>
    </source>
</evidence>
<dbReference type="PRINTS" id="PR00344">
    <property type="entry name" value="BCTRLSENSOR"/>
</dbReference>
<dbReference type="PROSITE" id="PS50109">
    <property type="entry name" value="HIS_KIN"/>
    <property type="match status" value="1"/>
</dbReference>
<feature type="region of interest" description="Disordered" evidence="16">
    <location>
        <begin position="603"/>
        <end position="632"/>
    </location>
</feature>
<dbReference type="PANTHER" id="PTHR43047">
    <property type="entry name" value="TWO-COMPONENT HISTIDINE PROTEIN KINASE"/>
    <property type="match status" value="1"/>
</dbReference>
<evidence type="ECO:0000256" key="11">
    <source>
        <dbReference type="ARBA" id="ARBA00022989"/>
    </source>
</evidence>
<dbReference type="Gene3D" id="1.10.287.130">
    <property type="match status" value="1"/>
</dbReference>
<dbReference type="SUPFAM" id="SSF47226">
    <property type="entry name" value="Histidine-containing phosphotransfer domain, HPT domain"/>
    <property type="match status" value="1"/>
</dbReference>
<dbReference type="Gene3D" id="1.20.120.160">
    <property type="entry name" value="HPT domain"/>
    <property type="match status" value="1"/>
</dbReference>
<dbReference type="Gene3D" id="3.40.50.2300">
    <property type="match status" value="1"/>
</dbReference>
<dbReference type="InterPro" id="IPR011006">
    <property type="entry name" value="CheY-like_superfamily"/>
</dbReference>
<dbReference type="SUPFAM" id="SSF47384">
    <property type="entry name" value="Homodimeric domain of signal transducing histidine kinase"/>
    <property type="match status" value="1"/>
</dbReference>
<evidence type="ECO:0000256" key="1">
    <source>
        <dbReference type="ARBA" id="ARBA00000085"/>
    </source>
</evidence>
<evidence type="ECO:0000313" key="22">
    <source>
        <dbReference type="Proteomes" id="UP001431963"/>
    </source>
</evidence>
<evidence type="ECO:0000256" key="5">
    <source>
        <dbReference type="ARBA" id="ARBA00022519"/>
    </source>
</evidence>
<evidence type="ECO:0000256" key="16">
    <source>
        <dbReference type="SAM" id="MobiDB-lite"/>
    </source>
</evidence>
<dbReference type="Proteomes" id="UP001431963">
    <property type="component" value="Unassembled WGS sequence"/>
</dbReference>
<feature type="compositionally biased region" description="Pro residues" evidence="16">
    <location>
        <begin position="621"/>
        <end position="630"/>
    </location>
</feature>
<dbReference type="SUPFAM" id="SSF55874">
    <property type="entry name" value="ATPase domain of HSP90 chaperone/DNA topoisomerase II/histidine kinase"/>
    <property type="match status" value="1"/>
</dbReference>
<evidence type="ECO:0000256" key="15">
    <source>
        <dbReference type="PROSITE-ProRule" id="PRU00169"/>
    </source>
</evidence>
<evidence type="ECO:0000256" key="3">
    <source>
        <dbReference type="ARBA" id="ARBA00012438"/>
    </source>
</evidence>
<dbReference type="Gene3D" id="3.30.565.10">
    <property type="entry name" value="Histidine kinase-like ATPase, C-terminal domain"/>
    <property type="match status" value="1"/>
</dbReference>
<feature type="domain" description="Histidine kinase" evidence="18">
    <location>
        <begin position="250"/>
        <end position="464"/>
    </location>
</feature>
<keyword evidence="11 17" id="KW-1133">Transmembrane helix</keyword>
<dbReference type="EMBL" id="JBALHR010000003">
    <property type="protein sequence ID" value="MEH7827664.1"/>
    <property type="molecule type" value="Genomic_DNA"/>
</dbReference>
<reference evidence="21" key="1">
    <citation type="submission" date="2024-02" db="EMBL/GenBank/DDBJ databases">
        <title>Genome sequences of strain Gemmobacter sp. JM10B15.</title>
        <authorList>
            <person name="Zhang M."/>
        </authorList>
    </citation>
    <scope>NUCLEOTIDE SEQUENCE</scope>
    <source>
        <strain evidence="21">JM10B15</strain>
    </source>
</reference>
<dbReference type="InterPro" id="IPR005467">
    <property type="entry name" value="His_kinase_dom"/>
</dbReference>
<dbReference type="InterPro" id="IPR003661">
    <property type="entry name" value="HisK_dim/P_dom"/>
</dbReference>
<feature type="modified residue" description="Phosphohistidine" evidence="14">
    <location>
        <position position="682"/>
    </location>
</feature>
<dbReference type="InterPro" id="IPR003594">
    <property type="entry name" value="HATPase_dom"/>
</dbReference>
<evidence type="ECO:0000259" key="20">
    <source>
        <dbReference type="PROSITE" id="PS50894"/>
    </source>
</evidence>